<dbReference type="Pfam" id="PF13354">
    <property type="entry name" value="Beta-lactamase2"/>
    <property type="match status" value="1"/>
</dbReference>
<dbReference type="InterPro" id="IPR012338">
    <property type="entry name" value="Beta-lactam/transpept-like"/>
</dbReference>
<dbReference type="Proteomes" id="UP000569914">
    <property type="component" value="Unassembled WGS sequence"/>
</dbReference>
<accession>A0A7Y9IF91</accession>
<keyword evidence="3" id="KW-1185">Reference proteome</keyword>
<dbReference type="AlphaFoldDB" id="A0A7Y9IF91"/>
<dbReference type="GO" id="GO:0046677">
    <property type="term" value="P:response to antibiotic"/>
    <property type="evidence" value="ECO:0007669"/>
    <property type="project" value="InterPro"/>
</dbReference>
<dbReference type="InterPro" id="IPR045155">
    <property type="entry name" value="Beta-lactam_cat"/>
</dbReference>
<evidence type="ECO:0000259" key="1">
    <source>
        <dbReference type="Pfam" id="PF13354"/>
    </source>
</evidence>
<dbReference type="GO" id="GO:0030655">
    <property type="term" value="P:beta-lactam antibiotic catabolic process"/>
    <property type="evidence" value="ECO:0007669"/>
    <property type="project" value="InterPro"/>
</dbReference>
<gene>
    <name evidence="2" type="ORF">BKA15_006966</name>
</gene>
<proteinExistence type="predicted"/>
<dbReference type="EMBL" id="JACCBU010000001">
    <property type="protein sequence ID" value="NYE75637.1"/>
    <property type="molecule type" value="Genomic_DNA"/>
</dbReference>
<reference evidence="2 3" key="1">
    <citation type="submission" date="2020-07" db="EMBL/GenBank/DDBJ databases">
        <title>Sequencing the genomes of 1000 actinobacteria strains.</title>
        <authorList>
            <person name="Klenk H.-P."/>
        </authorList>
    </citation>
    <scope>NUCLEOTIDE SEQUENCE [LARGE SCALE GENOMIC DNA]</scope>
    <source>
        <strain evidence="2 3">DSM 22083</strain>
    </source>
</reference>
<keyword evidence="2" id="KW-0378">Hydrolase</keyword>
<dbReference type="PANTHER" id="PTHR35333">
    <property type="entry name" value="BETA-LACTAMASE"/>
    <property type="match status" value="1"/>
</dbReference>
<name>A0A7Y9IF91_9ACTN</name>
<dbReference type="SUPFAM" id="SSF56601">
    <property type="entry name" value="beta-lactamase/transpeptidase-like"/>
    <property type="match status" value="1"/>
</dbReference>
<dbReference type="GO" id="GO:0008800">
    <property type="term" value="F:beta-lactamase activity"/>
    <property type="evidence" value="ECO:0007669"/>
    <property type="project" value="UniProtKB-EC"/>
</dbReference>
<dbReference type="EC" id="3.5.2.6" evidence="2"/>
<dbReference type="RefSeq" id="WP_179758111.1">
    <property type="nucleotide sequence ID" value="NZ_JACCBU010000001.1"/>
</dbReference>
<evidence type="ECO:0000313" key="3">
    <source>
        <dbReference type="Proteomes" id="UP000569914"/>
    </source>
</evidence>
<dbReference type="InterPro" id="IPR000871">
    <property type="entry name" value="Beta-lactam_class-A"/>
</dbReference>
<dbReference type="PANTHER" id="PTHR35333:SF3">
    <property type="entry name" value="BETA-LACTAMASE-TYPE TRANSPEPTIDASE FOLD CONTAINING PROTEIN"/>
    <property type="match status" value="1"/>
</dbReference>
<sequence>MNSASPVAAELDRLVAERPEPGPATISVTLLDDHGDPVAEVNPDAQHYAASTMKLPLVLAAYRLAAAGRLDLDAELPVHNEFTSQVGGTFGVVREDDSDPEPWQRLGGTATLRWLCRRSVVRSSNLATNLVLDQVGLAAVGEAIAACGATGISVARGINDYAARDKLGDGNLITTRGLAAILSALQRGTAGDRATCDAVLEVLAANEMGMDLRAGLPAGTWVAHKNGWVTDITHDAGLVRPPDARPFVLAVATTAPWPSEVAHGFIASLTAAVWEHRAAL</sequence>
<comment type="caution">
    <text evidence="2">The sequence shown here is derived from an EMBL/GenBank/DDBJ whole genome shotgun (WGS) entry which is preliminary data.</text>
</comment>
<evidence type="ECO:0000313" key="2">
    <source>
        <dbReference type="EMBL" id="NYE75637.1"/>
    </source>
</evidence>
<dbReference type="Gene3D" id="3.40.710.10">
    <property type="entry name" value="DD-peptidase/beta-lactamase superfamily"/>
    <property type="match status" value="1"/>
</dbReference>
<organism evidence="2 3">
    <name type="scientific">Microlunatus parietis</name>
    <dbReference type="NCBI Taxonomy" id="682979"/>
    <lineage>
        <taxon>Bacteria</taxon>
        <taxon>Bacillati</taxon>
        <taxon>Actinomycetota</taxon>
        <taxon>Actinomycetes</taxon>
        <taxon>Propionibacteriales</taxon>
        <taxon>Propionibacteriaceae</taxon>
        <taxon>Microlunatus</taxon>
    </lineage>
</organism>
<protein>
    <submittedName>
        <fullName evidence="2">Beta-lactamase class A</fullName>
        <ecNumber evidence="2">3.5.2.6</ecNumber>
    </submittedName>
</protein>
<feature type="domain" description="Beta-lactamase class A catalytic" evidence="1">
    <location>
        <begin position="30"/>
        <end position="253"/>
    </location>
</feature>